<dbReference type="Proteomes" id="UP000239504">
    <property type="component" value="Unassembled WGS sequence"/>
</dbReference>
<dbReference type="CDD" id="cd00093">
    <property type="entry name" value="HTH_XRE"/>
    <property type="match status" value="1"/>
</dbReference>
<dbReference type="PROSITE" id="PS50943">
    <property type="entry name" value="HTH_CROC1"/>
    <property type="match status" value="1"/>
</dbReference>
<dbReference type="PANTHER" id="PTHR43236:SF1">
    <property type="entry name" value="BLL7220 PROTEIN"/>
    <property type="match status" value="1"/>
</dbReference>
<dbReference type="Gene3D" id="1.10.10.2910">
    <property type="match status" value="1"/>
</dbReference>
<reference evidence="3 4" key="1">
    <citation type="submission" date="2017-12" db="EMBL/GenBank/DDBJ databases">
        <authorList>
            <person name="Hurst M.R.H."/>
        </authorList>
    </citation>
    <scope>NUCLEOTIDE SEQUENCE [LARGE SCALE GENOMIC DNA]</scope>
    <source>
        <strain evidence="3 4">SY-3-19</strain>
    </source>
</reference>
<dbReference type="Pfam" id="PF01381">
    <property type="entry name" value="HTH_3"/>
    <property type="match status" value="1"/>
</dbReference>
<evidence type="ECO:0000313" key="4">
    <source>
        <dbReference type="Proteomes" id="UP000239504"/>
    </source>
</evidence>
<accession>A0A2S7K120</accession>
<dbReference type="PANTHER" id="PTHR43236">
    <property type="entry name" value="ANTITOXIN HIGA1"/>
    <property type="match status" value="1"/>
</dbReference>
<comment type="caution">
    <text evidence="3">The sequence shown here is derived from an EMBL/GenBank/DDBJ whole genome shotgun (WGS) entry which is preliminary data.</text>
</comment>
<dbReference type="OrthoDB" id="9794834at2"/>
<sequence>MIGQKLKVARAAAGLSLRDLSARIGGRVTAQAIGKYERNEDMPSSGVLIALARALGVSEDYLLSASELALEGAEFRKKAGSSAREEAALEARAIHFMERYLAIEDLLNLRSVEWEKPWSAPYPVKELRDAEDAARSVREEWGLGNDPIPNLAELLEERGIKILSLDLDDIDGLAAKVRRKDREAARVIVIKKSTWSERKRFNLAHELGHMVIDPAQGLDEEKAAHRFAGAFLIPADVLRSEVGAKRSSISLGELVALKQRFGVSIQAIAYRCKDLGILNQAAFARLFKIFAQRGWRAPPYEEPGRLDPEVEEPKRFERLCYRALAERVIGESRAAELLGISVRELDARLDQQAA</sequence>
<dbReference type="InterPro" id="IPR010982">
    <property type="entry name" value="Lambda_DNA-bd_dom_sf"/>
</dbReference>
<dbReference type="InterPro" id="IPR010359">
    <property type="entry name" value="IrrE_HExxH"/>
</dbReference>
<proteinExistence type="inferred from homology"/>
<dbReference type="InterPro" id="IPR052345">
    <property type="entry name" value="Rad_response_metalloprotease"/>
</dbReference>
<dbReference type="Pfam" id="PF06114">
    <property type="entry name" value="Peptidase_M78"/>
    <property type="match status" value="1"/>
</dbReference>
<dbReference type="Gene3D" id="1.10.260.40">
    <property type="entry name" value="lambda repressor-like DNA-binding domains"/>
    <property type="match status" value="1"/>
</dbReference>
<dbReference type="EMBL" id="PJCH01000015">
    <property type="protein sequence ID" value="PQA86213.1"/>
    <property type="molecule type" value="Genomic_DNA"/>
</dbReference>
<dbReference type="RefSeq" id="WP_104831424.1">
    <property type="nucleotide sequence ID" value="NZ_PJCH01000015.1"/>
</dbReference>
<gene>
    <name evidence="3" type="ORF">CW354_17830</name>
</gene>
<dbReference type="AlphaFoldDB" id="A0A2S7K120"/>
<evidence type="ECO:0000256" key="1">
    <source>
        <dbReference type="ARBA" id="ARBA00007227"/>
    </source>
</evidence>
<dbReference type="SMART" id="SM00530">
    <property type="entry name" value="HTH_XRE"/>
    <property type="match status" value="1"/>
</dbReference>
<protein>
    <submittedName>
        <fullName evidence="3">Transcriptional regulator</fullName>
    </submittedName>
</protein>
<dbReference type="SUPFAM" id="SSF47413">
    <property type="entry name" value="lambda repressor-like DNA-binding domains"/>
    <property type="match status" value="1"/>
</dbReference>
<evidence type="ECO:0000259" key="2">
    <source>
        <dbReference type="PROSITE" id="PS50943"/>
    </source>
</evidence>
<dbReference type="InterPro" id="IPR001387">
    <property type="entry name" value="Cro/C1-type_HTH"/>
</dbReference>
<comment type="similarity">
    <text evidence="1">Belongs to the short-chain fatty acyl-CoA assimilation regulator (ScfR) family.</text>
</comment>
<dbReference type="GO" id="GO:0003677">
    <property type="term" value="F:DNA binding"/>
    <property type="evidence" value="ECO:0007669"/>
    <property type="project" value="InterPro"/>
</dbReference>
<name>A0A2S7K120_9PROT</name>
<organism evidence="3 4">
    <name type="scientific">Hyphococcus luteus</name>
    <dbReference type="NCBI Taxonomy" id="2058213"/>
    <lineage>
        <taxon>Bacteria</taxon>
        <taxon>Pseudomonadati</taxon>
        <taxon>Pseudomonadota</taxon>
        <taxon>Alphaproteobacteria</taxon>
        <taxon>Parvularculales</taxon>
        <taxon>Parvularculaceae</taxon>
        <taxon>Hyphococcus</taxon>
    </lineage>
</organism>
<keyword evidence="4" id="KW-1185">Reference proteome</keyword>
<evidence type="ECO:0000313" key="3">
    <source>
        <dbReference type="EMBL" id="PQA86213.1"/>
    </source>
</evidence>
<feature type="domain" description="HTH cro/C1-type" evidence="2">
    <location>
        <begin position="6"/>
        <end position="62"/>
    </location>
</feature>